<dbReference type="EMBL" id="JACIGI010000005">
    <property type="protein sequence ID" value="MBB4285177.1"/>
    <property type="molecule type" value="Genomic_DNA"/>
</dbReference>
<dbReference type="InterPro" id="IPR037171">
    <property type="entry name" value="NagB/RpiA_transferase-like"/>
</dbReference>
<dbReference type="PANTHER" id="PTHR43293:SF3">
    <property type="entry name" value="CHOLESTEROL RING-CLEAVING HYDROLASE IPDB SUBUNIT"/>
    <property type="match status" value="1"/>
</dbReference>
<dbReference type="AlphaFoldDB" id="A0A7W6RZ19"/>
<name>A0A7W6RZ19_9PROT</name>
<accession>A0A7W6RZ19</accession>
<comment type="caution">
    <text evidence="1">The sequence shown here is derived from an EMBL/GenBank/DDBJ whole genome shotgun (WGS) entry which is preliminary data.</text>
</comment>
<dbReference type="InterPro" id="IPR004165">
    <property type="entry name" value="CoA_trans_fam_I"/>
</dbReference>
<dbReference type="Gene3D" id="3.40.1080.10">
    <property type="entry name" value="Glutaconate Coenzyme A-transferase"/>
    <property type="match status" value="1"/>
</dbReference>
<dbReference type="PANTHER" id="PTHR43293">
    <property type="entry name" value="ACETATE COA-TRANSFERASE YDIF"/>
    <property type="match status" value="1"/>
</dbReference>
<dbReference type="RefSeq" id="WP_184432123.1">
    <property type="nucleotide sequence ID" value="NZ_JACIGI010000005.1"/>
</dbReference>
<dbReference type="SUPFAM" id="SSF100950">
    <property type="entry name" value="NagB/RpiA/CoA transferase-like"/>
    <property type="match status" value="1"/>
</dbReference>
<dbReference type="EC" id="2.8.3.12" evidence="1"/>
<evidence type="ECO:0000313" key="2">
    <source>
        <dbReference type="Proteomes" id="UP000555728"/>
    </source>
</evidence>
<sequence>MSADPRPIDTVPTPPHPREVLIHALSDLLQGCRNVAVGAVSPLPGSAALLARARSDGACRVTLLGSRRHTYFTDGGRELFDCAGQGRIDAFFLSGVQIDGAANINLTCLGDPQRPKARFSGAFGSAYLYFVVPRVILFREEHDRRIFVPKVDYISAPGATAPGVWRPGGPHALVTGLCVMAFDRARGRFRLRSVHPGHTVEEVLDNTGFDVDLPDSVPETPVPTASTLALLRGPVAAEVAETYPRFAADLFGATPSH</sequence>
<dbReference type="GO" id="GO:0018730">
    <property type="term" value="F:glutaconate CoA-transferase activity"/>
    <property type="evidence" value="ECO:0007669"/>
    <property type="project" value="UniProtKB-EC"/>
</dbReference>
<organism evidence="1 2">
    <name type="scientific">Roseospira goensis</name>
    <dbReference type="NCBI Taxonomy" id="391922"/>
    <lineage>
        <taxon>Bacteria</taxon>
        <taxon>Pseudomonadati</taxon>
        <taxon>Pseudomonadota</taxon>
        <taxon>Alphaproteobacteria</taxon>
        <taxon>Rhodospirillales</taxon>
        <taxon>Rhodospirillaceae</taxon>
        <taxon>Roseospira</taxon>
    </lineage>
</organism>
<proteinExistence type="predicted"/>
<dbReference type="Pfam" id="PF01144">
    <property type="entry name" value="CoA_trans"/>
    <property type="match status" value="1"/>
</dbReference>
<keyword evidence="2" id="KW-1185">Reference proteome</keyword>
<keyword evidence="1" id="KW-0808">Transferase</keyword>
<evidence type="ECO:0000313" key="1">
    <source>
        <dbReference type="EMBL" id="MBB4285177.1"/>
    </source>
</evidence>
<dbReference type="Proteomes" id="UP000555728">
    <property type="component" value="Unassembled WGS sequence"/>
</dbReference>
<reference evidence="1 2" key="1">
    <citation type="submission" date="2020-08" db="EMBL/GenBank/DDBJ databases">
        <title>Genome sequencing of Purple Non-Sulfur Bacteria from various extreme environments.</title>
        <authorList>
            <person name="Mayer M."/>
        </authorList>
    </citation>
    <scope>NUCLEOTIDE SEQUENCE [LARGE SCALE GENOMIC DNA]</scope>
    <source>
        <strain evidence="1 2">JA135</strain>
    </source>
</reference>
<protein>
    <submittedName>
        <fullName evidence="1">Glutaconate CoA-transferase subunit B</fullName>
        <ecNumber evidence="1">2.8.3.12</ecNumber>
    </submittedName>
</protein>
<dbReference type="SMART" id="SM00882">
    <property type="entry name" value="CoA_trans"/>
    <property type="match status" value="1"/>
</dbReference>
<gene>
    <name evidence="1" type="ORF">GGD88_000894</name>
</gene>